<dbReference type="InterPro" id="IPR004338">
    <property type="entry name" value="NqrB/RnfD"/>
</dbReference>
<gene>
    <name evidence="11" type="primary">rsxD</name>
    <name evidence="10" type="synonym">rnfD</name>
    <name evidence="11" type="ORF">K0504_06605</name>
</gene>
<keyword evidence="10" id="KW-0997">Cell inner membrane</keyword>
<keyword evidence="7 10" id="KW-0249">Electron transport</keyword>
<keyword evidence="3 10" id="KW-0285">Flavoprotein</keyword>
<dbReference type="PANTHER" id="PTHR30578">
    <property type="entry name" value="ELECTRON TRANSPORT COMPLEX PROTEIN RNFD"/>
    <property type="match status" value="1"/>
</dbReference>
<evidence type="ECO:0000256" key="2">
    <source>
        <dbReference type="ARBA" id="ARBA00022553"/>
    </source>
</evidence>
<evidence type="ECO:0000256" key="4">
    <source>
        <dbReference type="ARBA" id="ARBA00022643"/>
    </source>
</evidence>
<feature type="transmembrane region" description="Helical" evidence="10">
    <location>
        <begin position="208"/>
        <end position="232"/>
    </location>
</feature>
<keyword evidence="9 10" id="KW-0472">Membrane</keyword>
<evidence type="ECO:0000256" key="9">
    <source>
        <dbReference type="ARBA" id="ARBA00023136"/>
    </source>
</evidence>
<protein>
    <recommendedName>
        <fullName evidence="10">Ion-translocating oxidoreductase complex subunit D</fullName>
        <ecNumber evidence="10">7.-.-.-</ecNumber>
    </recommendedName>
    <alternativeName>
        <fullName evidence="10">Rnf electron transport complex subunit D</fullName>
    </alternativeName>
</protein>
<organism evidence="11 12">
    <name type="scientific">Neiella holothuriorum</name>
    <dbReference type="NCBI Taxonomy" id="2870530"/>
    <lineage>
        <taxon>Bacteria</taxon>
        <taxon>Pseudomonadati</taxon>
        <taxon>Pseudomonadota</taxon>
        <taxon>Gammaproteobacteria</taxon>
        <taxon>Alteromonadales</taxon>
        <taxon>Echinimonadaceae</taxon>
        <taxon>Neiella</taxon>
    </lineage>
</organism>
<dbReference type="PANTHER" id="PTHR30578:SF0">
    <property type="entry name" value="ION-TRANSLOCATING OXIDOREDUCTASE COMPLEX SUBUNIT D"/>
    <property type="match status" value="1"/>
</dbReference>
<keyword evidence="10" id="KW-1003">Cell membrane</keyword>
<feature type="transmembrane region" description="Helical" evidence="10">
    <location>
        <begin position="265"/>
        <end position="284"/>
    </location>
</feature>
<keyword evidence="2 10" id="KW-0597">Phosphoprotein</keyword>
<dbReference type="NCBIfam" id="NF002011">
    <property type="entry name" value="PRK00816.1"/>
    <property type="match status" value="1"/>
</dbReference>
<dbReference type="RefSeq" id="WP_220103382.1">
    <property type="nucleotide sequence ID" value="NZ_JAHZSS010000005.1"/>
</dbReference>
<comment type="caution">
    <text evidence="11">The sequence shown here is derived from an EMBL/GenBank/DDBJ whole genome shotgun (WGS) entry which is preliminary data.</text>
</comment>
<evidence type="ECO:0000256" key="7">
    <source>
        <dbReference type="ARBA" id="ARBA00022982"/>
    </source>
</evidence>
<evidence type="ECO:0000256" key="10">
    <source>
        <dbReference type="HAMAP-Rule" id="MF_00462"/>
    </source>
</evidence>
<dbReference type="HAMAP" id="MF_00462">
    <property type="entry name" value="RsxD_RnfD"/>
    <property type="match status" value="1"/>
</dbReference>
<evidence type="ECO:0000256" key="1">
    <source>
        <dbReference type="ARBA" id="ARBA00022448"/>
    </source>
</evidence>
<comment type="subunit">
    <text evidence="10">The complex is composed of six subunits: RnfA, RnfB, RnfC, RnfD, RnfE and RnfG.</text>
</comment>
<keyword evidence="8 10" id="KW-1133">Transmembrane helix</keyword>
<comment type="similarity">
    <text evidence="10">Belongs to the NqrB/RnfD family.</text>
</comment>
<feature type="transmembrane region" description="Helical" evidence="10">
    <location>
        <begin position="21"/>
        <end position="37"/>
    </location>
</feature>
<dbReference type="NCBIfam" id="TIGR01946">
    <property type="entry name" value="rnfD"/>
    <property type="match status" value="1"/>
</dbReference>
<feature type="transmembrane region" description="Helical" evidence="10">
    <location>
        <begin position="70"/>
        <end position="87"/>
    </location>
</feature>
<accession>A0ABS7EEN7</accession>
<evidence type="ECO:0000313" key="11">
    <source>
        <dbReference type="EMBL" id="MBW8190700.1"/>
    </source>
</evidence>
<feature type="transmembrane region" description="Helical" evidence="10">
    <location>
        <begin position="239"/>
        <end position="259"/>
    </location>
</feature>
<evidence type="ECO:0000256" key="3">
    <source>
        <dbReference type="ARBA" id="ARBA00022630"/>
    </source>
</evidence>
<evidence type="ECO:0000256" key="8">
    <source>
        <dbReference type="ARBA" id="ARBA00022989"/>
    </source>
</evidence>
<sequence>MNLLSSPFTRQSLKTHELMRMVILCCIPGIAIQWYFFGWGNLIQIMLAVSACWVTEAVILIMRARPVFRITRDSSALLTGVLLGIALPPFLPWWMTVIAAVFAIGVVKHLYGGLGNNLFNPAMAGYVLLLISFPVAMTSWQPVVAQAQHQMGLWDSLNLVFTGFSSDGYSIQQARMTLDGITAATPLDTIKTDLRQGLTLDESQQNPVFGVFAGAGWEWVNLAFLLGGLYLIYRRVISWAIPGGMLLSLFVISGISFAFQPDGAASPMMHLFSGATMLGAFFIATDPVSACTTVKGRWIFGALIGAMVYAIRTWGGYPDAVAFSVLLANMSVMLIDYYCKPRTYGHKERQ</sequence>
<feature type="transmembrane region" description="Helical" evidence="10">
    <location>
        <begin position="296"/>
        <end position="314"/>
    </location>
</feature>
<evidence type="ECO:0000313" key="12">
    <source>
        <dbReference type="Proteomes" id="UP001166251"/>
    </source>
</evidence>
<feature type="transmembrane region" description="Helical" evidence="10">
    <location>
        <begin position="320"/>
        <end position="339"/>
    </location>
</feature>
<comment type="subcellular location">
    <subcellularLocation>
        <location evidence="10">Cell inner membrane</location>
        <topology evidence="10">Multi-pass membrane protein</topology>
    </subcellularLocation>
</comment>
<feature type="transmembrane region" description="Helical" evidence="10">
    <location>
        <begin position="123"/>
        <end position="143"/>
    </location>
</feature>
<dbReference type="Proteomes" id="UP001166251">
    <property type="component" value="Unassembled WGS sequence"/>
</dbReference>
<dbReference type="InterPro" id="IPR011303">
    <property type="entry name" value="RnfD_bac"/>
</dbReference>
<evidence type="ECO:0000256" key="6">
    <source>
        <dbReference type="ARBA" id="ARBA00022967"/>
    </source>
</evidence>
<feature type="transmembrane region" description="Helical" evidence="10">
    <location>
        <begin position="43"/>
        <end position="63"/>
    </location>
</feature>
<keyword evidence="5 10" id="KW-0812">Transmembrane</keyword>
<keyword evidence="6 10" id="KW-1278">Translocase</keyword>
<keyword evidence="4 10" id="KW-0288">FMN</keyword>
<comment type="function">
    <text evidence="10">Part of a membrane-bound complex that couples electron transfer with translocation of ions across the membrane.</text>
</comment>
<reference evidence="11" key="1">
    <citation type="submission" date="2021-07" db="EMBL/GenBank/DDBJ databases">
        <title>Neiella marina sp. nov., isolated from the intestinal content of sea cucumber Apostichopus japonicus.</title>
        <authorList>
            <person name="Bai X."/>
        </authorList>
    </citation>
    <scope>NUCLEOTIDE SEQUENCE</scope>
    <source>
        <strain evidence="11">126</strain>
    </source>
</reference>
<feature type="transmembrane region" description="Helical" evidence="10">
    <location>
        <begin position="93"/>
        <end position="111"/>
    </location>
</feature>
<keyword evidence="1 10" id="KW-0813">Transport</keyword>
<comment type="cofactor">
    <cofactor evidence="10">
        <name>FMN</name>
        <dbReference type="ChEBI" id="CHEBI:58210"/>
    </cofactor>
</comment>
<keyword evidence="12" id="KW-1185">Reference proteome</keyword>
<feature type="modified residue" description="FMN phosphoryl threonine" evidence="10">
    <location>
        <position position="185"/>
    </location>
</feature>
<dbReference type="Pfam" id="PF03116">
    <property type="entry name" value="NQR2_RnfD_RnfE"/>
    <property type="match status" value="1"/>
</dbReference>
<dbReference type="EMBL" id="JAHZSS010000005">
    <property type="protein sequence ID" value="MBW8190700.1"/>
    <property type="molecule type" value="Genomic_DNA"/>
</dbReference>
<evidence type="ECO:0000256" key="5">
    <source>
        <dbReference type="ARBA" id="ARBA00022692"/>
    </source>
</evidence>
<proteinExistence type="inferred from homology"/>
<name>A0ABS7EEN7_9GAMM</name>
<dbReference type="EC" id="7.-.-.-" evidence="10"/>